<feature type="region of interest" description="Disordered" evidence="1">
    <location>
        <begin position="137"/>
        <end position="184"/>
    </location>
</feature>
<dbReference type="EMBL" id="JAIQCV010000007">
    <property type="protein sequence ID" value="KAH1083008.1"/>
    <property type="molecule type" value="Genomic_DNA"/>
</dbReference>
<protein>
    <submittedName>
        <fullName evidence="2">Uncharacterized protein</fullName>
    </submittedName>
</protein>
<accession>A0A9D3VHA0</accession>
<evidence type="ECO:0000313" key="3">
    <source>
        <dbReference type="Proteomes" id="UP000828251"/>
    </source>
</evidence>
<evidence type="ECO:0000313" key="2">
    <source>
        <dbReference type="EMBL" id="KAH1083008.1"/>
    </source>
</evidence>
<feature type="region of interest" description="Disordered" evidence="1">
    <location>
        <begin position="76"/>
        <end position="96"/>
    </location>
</feature>
<comment type="caution">
    <text evidence="2">The sequence shown here is derived from an EMBL/GenBank/DDBJ whole genome shotgun (WGS) entry which is preliminary data.</text>
</comment>
<sequence>MPSDGCGTARAGPLISSGCGPTWVGVTVQAQAFDTPVDGATASLSRATELRAPNGPFLLEVGSSGQKRTTCRVVSGAPPTTLENPKDRVPSAPGRTHNRIKSLRLGTGVSVSNPSTAGALLELLPWRERSRHAGRGTDWERLLRGPSPGDEQSTQNCETTTKGTGLAESTGKEDPVEIDSSLTL</sequence>
<gene>
    <name evidence="2" type="ORF">J1N35_022769</name>
</gene>
<dbReference type="OrthoDB" id="1712943at2759"/>
<dbReference type="AlphaFoldDB" id="A0A9D3VHA0"/>
<name>A0A9D3VHA0_9ROSI</name>
<dbReference type="Proteomes" id="UP000828251">
    <property type="component" value="Unassembled WGS sequence"/>
</dbReference>
<reference evidence="2 3" key="1">
    <citation type="journal article" date="2021" name="Plant Biotechnol. J.">
        <title>Multi-omics assisted identification of the key and species-specific regulatory components of drought-tolerant mechanisms in Gossypium stocksii.</title>
        <authorList>
            <person name="Yu D."/>
            <person name="Ke L."/>
            <person name="Zhang D."/>
            <person name="Wu Y."/>
            <person name="Sun Y."/>
            <person name="Mei J."/>
            <person name="Sun J."/>
            <person name="Sun Y."/>
        </authorList>
    </citation>
    <scope>NUCLEOTIDE SEQUENCE [LARGE SCALE GENOMIC DNA]</scope>
    <source>
        <strain evidence="3">cv. E1</strain>
        <tissue evidence="2">Leaf</tissue>
    </source>
</reference>
<evidence type="ECO:0000256" key="1">
    <source>
        <dbReference type="SAM" id="MobiDB-lite"/>
    </source>
</evidence>
<keyword evidence="3" id="KW-1185">Reference proteome</keyword>
<proteinExistence type="predicted"/>
<organism evidence="2 3">
    <name type="scientific">Gossypium stocksii</name>
    <dbReference type="NCBI Taxonomy" id="47602"/>
    <lineage>
        <taxon>Eukaryota</taxon>
        <taxon>Viridiplantae</taxon>
        <taxon>Streptophyta</taxon>
        <taxon>Embryophyta</taxon>
        <taxon>Tracheophyta</taxon>
        <taxon>Spermatophyta</taxon>
        <taxon>Magnoliopsida</taxon>
        <taxon>eudicotyledons</taxon>
        <taxon>Gunneridae</taxon>
        <taxon>Pentapetalae</taxon>
        <taxon>rosids</taxon>
        <taxon>malvids</taxon>
        <taxon>Malvales</taxon>
        <taxon>Malvaceae</taxon>
        <taxon>Malvoideae</taxon>
        <taxon>Gossypium</taxon>
    </lineage>
</organism>
<feature type="compositionally biased region" description="Polar residues" evidence="1">
    <location>
        <begin position="150"/>
        <end position="163"/>
    </location>
</feature>